<evidence type="ECO:0000256" key="2">
    <source>
        <dbReference type="ARBA" id="ARBA00007715"/>
    </source>
</evidence>
<keyword evidence="7 8" id="KW-0472">Membrane</keyword>
<dbReference type="Pfam" id="PF06417">
    <property type="entry name" value="EMC4"/>
    <property type="match status" value="1"/>
</dbReference>
<evidence type="ECO:0000256" key="1">
    <source>
        <dbReference type="ARBA" id="ARBA00004477"/>
    </source>
</evidence>
<keyword evidence="5" id="KW-0256">Endoplasmic reticulum</keyword>
<reference evidence="9 10" key="1">
    <citation type="journal article" date="2013" name="Genome Biol.">
        <title>Genome of Acanthamoeba castellanii highlights extensive lateral gene transfer and early evolution of tyrosine kinase signaling.</title>
        <authorList>
            <person name="Clarke M."/>
            <person name="Lohan A.J."/>
            <person name="Liu B."/>
            <person name="Lagkouvardos I."/>
            <person name="Roy S."/>
            <person name="Zafar N."/>
            <person name="Bertelli C."/>
            <person name="Schilde C."/>
            <person name="Kianianmomeni A."/>
            <person name="Burglin T.R."/>
            <person name="Frech C."/>
            <person name="Turcotte B."/>
            <person name="Kopec K.O."/>
            <person name="Synnott J.M."/>
            <person name="Choo C."/>
            <person name="Paponov I."/>
            <person name="Finkler A."/>
            <person name="Soon Heng Tan C."/>
            <person name="Hutchins A.P."/>
            <person name="Weinmeier T."/>
            <person name="Rattei T."/>
            <person name="Chu J.S."/>
            <person name="Gimenez G."/>
            <person name="Irimia M."/>
            <person name="Rigden D.J."/>
            <person name="Fitzpatrick D.A."/>
            <person name="Lorenzo-Morales J."/>
            <person name="Bateman A."/>
            <person name="Chiu C.H."/>
            <person name="Tang P."/>
            <person name="Hegemann P."/>
            <person name="Fromm H."/>
            <person name="Raoult D."/>
            <person name="Greub G."/>
            <person name="Miranda-Saavedra D."/>
            <person name="Chen N."/>
            <person name="Nash P."/>
            <person name="Ginger M.L."/>
            <person name="Horn M."/>
            <person name="Schaap P."/>
            <person name="Caler L."/>
            <person name="Loftus B."/>
        </authorList>
    </citation>
    <scope>NUCLEOTIDE SEQUENCE [LARGE SCALE GENOMIC DNA]</scope>
    <source>
        <strain evidence="9 10">Neff</strain>
    </source>
</reference>
<evidence type="ECO:0000256" key="4">
    <source>
        <dbReference type="ARBA" id="ARBA00022692"/>
    </source>
</evidence>
<comment type="subcellular location">
    <subcellularLocation>
        <location evidence="1">Endoplasmic reticulum membrane</location>
        <topology evidence="1">Multi-pass membrane protein</topology>
    </subcellularLocation>
</comment>
<dbReference type="AlphaFoldDB" id="L8GG49"/>
<dbReference type="OMA" id="QQTFKVI"/>
<comment type="similarity">
    <text evidence="2">Belongs to the EMC4 family.</text>
</comment>
<dbReference type="VEuPathDB" id="AmoebaDB:ACA1_025680"/>
<dbReference type="Proteomes" id="UP000011083">
    <property type="component" value="Unassembled WGS sequence"/>
</dbReference>
<dbReference type="GO" id="GO:0005789">
    <property type="term" value="C:endoplasmic reticulum membrane"/>
    <property type="evidence" value="ECO:0007669"/>
    <property type="project" value="UniProtKB-SubCell"/>
</dbReference>
<keyword evidence="4 8" id="KW-0812">Transmembrane</keyword>
<evidence type="ECO:0000313" key="10">
    <source>
        <dbReference type="Proteomes" id="UP000011083"/>
    </source>
</evidence>
<gene>
    <name evidence="9" type="ORF">ACA1_025680</name>
</gene>
<accession>L8GG49</accession>
<dbReference type="InterPro" id="IPR009445">
    <property type="entry name" value="TMEM85/Emc4"/>
</dbReference>
<evidence type="ECO:0000256" key="5">
    <source>
        <dbReference type="ARBA" id="ARBA00022824"/>
    </source>
</evidence>
<evidence type="ECO:0000256" key="6">
    <source>
        <dbReference type="ARBA" id="ARBA00022989"/>
    </source>
</evidence>
<dbReference type="GeneID" id="14912536"/>
<dbReference type="KEGG" id="acan:ACA1_025680"/>
<feature type="transmembrane region" description="Helical" evidence="8">
    <location>
        <begin position="93"/>
        <end position="116"/>
    </location>
</feature>
<dbReference type="EMBL" id="KB008134">
    <property type="protein sequence ID" value="ELR12050.1"/>
    <property type="molecule type" value="Genomic_DNA"/>
</dbReference>
<evidence type="ECO:0000256" key="3">
    <source>
        <dbReference type="ARBA" id="ARBA00020820"/>
    </source>
</evidence>
<dbReference type="PANTHER" id="PTHR19315">
    <property type="entry name" value="ER MEMBRANE PROTEIN COMPLEX SUBUNIT 4"/>
    <property type="match status" value="1"/>
</dbReference>
<dbReference type="RefSeq" id="XP_004334063.1">
    <property type="nucleotide sequence ID" value="XM_004334015.1"/>
</dbReference>
<organism evidence="9 10">
    <name type="scientific">Acanthamoeba castellanii (strain ATCC 30010 / Neff)</name>
    <dbReference type="NCBI Taxonomy" id="1257118"/>
    <lineage>
        <taxon>Eukaryota</taxon>
        <taxon>Amoebozoa</taxon>
        <taxon>Discosea</taxon>
        <taxon>Longamoebia</taxon>
        <taxon>Centramoebida</taxon>
        <taxon>Acanthamoebidae</taxon>
        <taxon>Acanthamoeba</taxon>
    </lineage>
</organism>
<evidence type="ECO:0000256" key="7">
    <source>
        <dbReference type="ARBA" id="ARBA00023136"/>
    </source>
</evidence>
<name>L8GG49_ACACF</name>
<keyword evidence="10" id="KW-1185">Reference proteome</keyword>
<feature type="transmembrane region" description="Helical" evidence="8">
    <location>
        <begin position="139"/>
        <end position="159"/>
    </location>
</feature>
<evidence type="ECO:0000313" key="9">
    <source>
        <dbReference type="EMBL" id="ELR12050.1"/>
    </source>
</evidence>
<dbReference type="OrthoDB" id="369569at2759"/>
<evidence type="ECO:0000256" key="8">
    <source>
        <dbReference type="SAM" id="Phobius"/>
    </source>
</evidence>
<sequence>MQKEERKWAFDLSKDKYQTRREVSLSTSSSTSSSGQIIAPLGYRGDVQVSSEAGSRTGAGKGNAPATPNMKELLKKKAWEAAYAPGRSIFMTLFMMWMTGSGVNIFNIMITLYTVANPLKAIVSVRSEFARFAELGSELLLPQLVFVAINLLTFGLGAYKAYNLGLLPTDADWAMGLSPKQVLDFSGGGFTY</sequence>
<proteinExistence type="inferred from homology"/>
<keyword evidence="6 8" id="KW-1133">Transmembrane helix</keyword>
<protein>
    <recommendedName>
        <fullName evidence="3">ER membrane protein complex subunit 4</fullName>
    </recommendedName>
</protein>
<dbReference type="STRING" id="1257118.L8GG49"/>